<keyword evidence="1" id="KW-0472">Membrane</keyword>
<dbReference type="RefSeq" id="WP_105351975.1">
    <property type="nucleotide sequence ID" value="NZ_PUIA01000026.1"/>
</dbReference>
<feature type="transmembrane region" description="Helical" evidence="1">
    <location>
        <begin position="111"/>
        <end position="131"/>
    </location>
</feature>
<evidence type="ECO:0000313" key="2">
    <source>
        <dbReference type="EMBL" id="PQO35673.1"/>
    </source>
</evidence>
<keyword evidence="1" id="KW-0812">Transmembrane</keyword>
<dbReference type="OrthoDB" id="678065at2"/>
<protein>
    <submittedName>
        <fullName evidence="2">Uncharacterized protein</fullName>
    </submittedName>
</protein>
<sequence>MAWLFGWLVPRIRIEQVPIMICLTVAGAVLAGMYGVLHDLVTFSISPEYFTKLKFDQFRYADFGFGDQVFAGTIGFLASWWVGGLAAWFLARRLVPQQPAGRAVRQVLQGFLCVFVLTLLCGGIAYFAGIARGPNADYSNWAHMIQVLDIQDEWSFIRVAYIHSGSYMGGLLGLLSALIIIRPESTSVARSEKSTKVVQE</sequence>
<dbReference type="Proteomes" id="UP000240009">
    <property type="component" value="Unassembled WGS sequence"/>
</dbReference>
<dbReference type="AlphaFoldDB" id="A0A2S8FU50"/>
<feature type="transmembrane region" description="Helical" evidence="1">
    <location>
        <begin position="17"/>
        <end position="37"/>
    </location>
</feature>
<name>A0A2S8FU50_9BACT</name>
<comment type="caution">
    <text evidence="2">The sequence shown here is derived from an EMBL/GenBank/DDBJ whole genome shotgun (WGS) entry which is preliminary data.</text>
</comment>
<organism evidence="2 3">
    <name type="scientific">Blastopirellula marina</name>
    <dbReference type="NCBI Taxonomy" id="124"/>
    <lineage>
        <taxon>Bacteria</taxon>
        <taxon>Pseudomonadati</taxon>
        <taxon>Planctomycetota</taxon>
        <taxon>Planctomycetia</taxon>
        <taxon>Pirellulales</taxon>
        <taxon>Pirellulaceae</taxon>
        <taxon>Blastopirellula</taxon>
    </lineage>
</organism>
<proteinExistence type="predicted"/>
<keyword evidence="1" id="KW-1133">Transmembrane helix</keyword>
<dbReference type="EMBL" id="PUIA01000026">
    <property type="protein sequence ID" value="PQO35673.1"/>
    <property type="molecule type" value="Genomic_DNA"/>
</dbReference>
<accession>A0A2S8FU50</accession>
<evidence type="ECO:0000313" key="3">
    <source>
        <dbReference type="Proteomes" id="UP000240009"/>
    </source>
</evidence>
<evidence type="ECO:0000256" key="1">
    <source>
        <dbReference type="SAM" id="Phobius"/>
    </source>
</evidence>
<feature type="transmembrane region" description="Helical" evidence="1">
    <location>
        <begin position="160"/>
        <end position="181"/>
    </location>
</feature>
<gene>
    <name evidence="2" type="ORF">C5Y96_08420</name>
</gene>
<reference evidence="2 3" key="1">
    <citation type="submission" date="2018-02" db="EMBL/GenBank/DDBJ databases">
        <title>Comparative genomes isolates from brazilian mangrove.</title>
        <authorList>
            <person name="Araujo J.E."/>
            <person name="Taketani R.G."/>
            <person name="Silva M.C.P."/>
            <person name="Loureco M.V."/>
            <person name="Andreote F.D."/>
        </authorList>
    </citation>
    <scope>NUCLEOTIDE SEQUENCE [LARGE SCALE GENOMIC DNA]</scope>
    <source>
        <strain evidence="2 3">HEX-2 MGV</strain>
    </source>
</reference>
<feature type="transmembrane region" description="Helical" evidence="1">
    <location>
        <begin position="69"/>
        <end position="90"/>
    </location>
</feature>